<dbReference type="Gramene" id="TraesCAD_scaffold_021617_01G000500.1">
    <property type="protein sequence ID" value="TraesCAD_scaffold_021617_01G000500.1"/>
    <property type="gene ID" value="TraesCAD_scaffold_021617_01G000500"/>
</dbReference>
<dbReference type="Gramene" id="TraesROB_scaffold_025012_01G000100.1">
    <property type="protein sequence ID" value="TraesROB_scaffold_025012_01G000100.1"/>
    <property type="gene ID" value="TraesROB_scaffold_025012_01G000100"/>
</dbReference>
<reference evidence="2" key="2">
    <citation type="submission" date="2018-10" db="UniProtKB">
        <authorList>
            <consortium name="EnsemblPlants"/>
        </authorList>
    </citation>
    <scope>IDENTIFICATION</scope>
</reference>
<dbReference type="Gramene" id="TraesCS6A03G0669200.1">
    <property type="protein sequence ID" value="TraesCS6A03G0669200.1.CDS"/>
    <property type="gene ID" value="TraesCS6A03G0669200"/>
</dbReference>
<feature type="compositionally biased region" description="Pro residues" evidence="1">
    <location>
        <begin position="78"/>
        <end position="87"/>
    </location>
</feature>
<dbReference type="STRING" id="4565.A0A3B6NSF4"/>
<evidence type="ECO:0000313" key="2">
    <source>
        <dbReference type="EnsemblPlants" id="TraesCS6A02G246000.1"/>
    </source>
</evidence>
<gene>
    <name evidence="2" type="primary">LOC123127921</name>
</gene>
<dbReference type="PANTHER" id="PTHR35459:SF5">
    <property type="entry name" value="OS02G0664700 PROTEIN"/>
    <property type="match status" value="1"/>
</dbReference>
<proteinExistence type="predicted"/>
<dbReference type="GeneID" id="123127921"/>
<evidence type="ECO:0000256" key="1">
    <source>
        <dbReference type="SAM" id="MobiDB-lite"/>
    </source>
</evidence>
<feature type="region of interest" description="Disordered" evidence="1">
    <location>
        <begin position="23"/>
        <end position="146"/>
    </location>
</feature>
<dbReference type="OrthoDB" id="672903at2759"/>
<feature type="compositionally biased region" description="Pro residues" evidence="1">
    <location>
        <begin position="130"/>
        <end position="141"/>
    </location>
</feature>
<dbReference type="RefSeq" id="XP_044403715.1">
    <property type="nucleotide sequence ID" value="XM_044547780.1"/>
</dbReference>
<dbReference type="Gramene" id="TraesWEE_scaffold_026321_01G000500.1">
    <property type="protein sequence ID" value="TraesWEE_scaffold_026321_01G000500.1"/>
    <property type="gene ID" value="TraesWEE_scaffold_026321_01G000500"/>
</dbReference>
<dbReference type="Gramene" id="TraesCLE_scaffold_062672_01G000200.1">
    <property type="protein sequence ID" value="TraesCLE_scaffold_062672_01G000200.1"/>
    <property type="gene ID" value="TraesCLE_scaffold_062672_01G000200"/>
</dbReference>
<feature type="compositionally biased region" description="Pro residues" evidence="1">
    <location>
        <begin position="61"/>
        <end position="70"/>
    </location>
</feature>
<dbReference type="Gramene" id="TraesCS6A02G246000.1">
    <property type="protein sequence ID" value="TraesCS6A02G246000.1"/>
    <property type="gene ID" value="TraesCS6A02G246000"/>
</dbReference>
<dbReference type="OMA" id="THDPNPT"/>
<feature type="compositionally biased region" description="Pro residues" evidence="1">
    <location>
        <begin position="44"/>
        <end position="53"/>
    </location>
</feature>
<evidence type="ECO:0000313" key="3">
    <source>
        <dbReference type="Proteomes" id="UP000019116"/>
    </source>
</evidence>
<dbReference type="EnsemblPlants" id="TraesCS6A02G246000.1">
    <property type="protein sequence ID" value="TraesCS6A02G246000.1"/>
    <property type="gene ID" value="TraesCS6A02G246000"/>
</dbReference>
<keyword evidence="3" id="KW-1185">Reference proteome</keyword>
<accession>A0A3B6NSF4</accession>
<dbReference type="PANTHER" id="PTHR35459">
    <property type="entry name" value="T1N6.14 PROTEIN"/>
    <property type="match status" value="1"/>
</dbReference>
<sequence>MATPTAAADTAAAPLTPVAPEPAAKFSLASSDMAAPTAAADTSAPPPPAPVPPTAAADTSAPPPPAPSPPTAGADTAAPPPPPPPTTTEPAAKVSHSPYHMAAPTATAETVGRPIPPPPAPEIAAKVSHFPPPFPPQPDAPAPKRRKLEEAGFHTSAYYKIRATVADLRLRFVQVHEATDFRKSDAAREILREIKTVMELSKKMRLDLGVSSEPMKPSEKPLAGAVKDESAEPIPSGERNQVPPTASAAEKISEGKGTLSSEMANHPKHLVKTVQGSYVVGGSPVGWNFLVWLGGEIMYCGVAKEVFRTRQAAN</sequence>
<organism evidence="2">
    <name type="scientific">Triticum aestivum</name>
    <name type="common">Wheat</name>
    <dbReference type="NCBI Taxonomy" id="4565"/>
    <lineage>
        <taxon>Eukaryota</taxon>
        <taxon>Viridiplantae</taxon>
        <taxon>Streptophyta</taxon>
        <taxon>Embryophyta</taxon>
        <taxon>Tracheophyta</taxon>
        <taxon>Spermatophyta</taxon>
        <taxon>Magnoliopsida</taxon>
        <taxon>Liliopsida</taxon>
        <taxon>Poales</taxon>
        <taxon>Poaceae</taxon>
        <taxon>BOP clade</taxon>
        <taxon>Pooideae</taxon>
        <taxon>Triticodae</taxon>
        <taxon>Triticeae</taxon>
        <taxon>Triticinae</taxon>
        <taxon>Triticum</taxon>
    </lineage>
</organism>
<protein>
    <submittedName>
        <fullName evidence="2">Uncharacterized protein</fullName>
    </submittedName>
</protein>
<name>A0A3B6NSF4_WHEAT</name>
<feature type="compositionally biased region" description="Low complexity" evidence="1">
    <location>
        <begin position="34"/>
        <end position="43"/>
    </location>
</feature>
<reference evidence="2" key="1">
    <citation type="submission" date="2018-08" db="EMBL/GenBank/DDBJ databases">
        <authorList>
            <person name="Rossello M."/>
        </authorList>
    </citation>
    <scope>NUCLEOTIDE SEQUENCE [LARGE SCALE GENOMIC DNA]</scope>
    <source>
        <strain evidence="2">cv. Chinese Spring</strain>
    </source>
</reference>
<dbReference type="Proteomes" id="UP000019116">
    <property type="component" value="Chromosome 6A"/>
</dbReference>
<dbReference type="AlphaFoldDB" id="A0A3B6NSF4"/>
<feature type="region of interest" description="Disordered" evidence="1">
    <location>
        <begin position="211"/>
        <end position="255"/>
    </location>
</feature>
<dbReference type="PaxDb" id="4565-Traes_6BL_2CABEEE14.2"/>